<gene>
    <name evidence="5" type="ORF">CP97_00715</name>
</gene>
<evidence type="ECO:0000256" key="2">
    <source>
        <dbReference type="ARBA" id="ARBA00009387"/>
    </source>
</evidence>
<comment type="similarity">
    <text evidence="1">Belongs to the transglycosylase Slt family.</text>
</comment>
<proteinExistence type="inferred from homology"/>
<evidence type="ECO:0000313" key="6">
    <source>
        <dbReference type="Proteomes" id="UP000059113"/>
    </source>
</evidence>
<evidence type="ECO:0000259" key="4">
    <source>
        <dbReference type="Pfam" id="PF01464"/>
    </source>
</evidence>
<evidence type="ECO:0000256" key="3">
    <source>
        <dbReference type="SAM" id="SignalP"/>
    </source>
</evidence>
<evidence type="ECO:0000313" key="5">
    <source>
        <dbReference type="EMBL" id="AKQ43019.2"/>
    </source>
</evidence>
<feature type="chain" id="PRO_5007772114" evidence="3">
    <location>
        <begin position="31"/>
        <end position="197"/>
    </location>
</feature>
<feature type="signal peptide" evidence="3">
    <location>
        <begin position="1"/>
        <end position="30"/>
    </location>
</feature>
<dbReference type="AlphaFoldDB" id="A0A0H4VJ70"/>
<dbReference type="Proteomes" id="UP000059113">
    <property type="component" value="Chromosome"/>
</dbReference>
<dbReference type="CDD" id="cd00254">
    <property type="entry name" value="LT-like"/>
    <property type="match status" value="1"/>
</dbReference>
<dbReference type="PANTHER" id="PTHR37423:SF2">
    <property type="entry name" value="MEMBRANE-BOUND LYTIC MUREIN TRANSGLYCOSYLASE C"/>
    <property type="match status" value="1"/>
</dbReference>
<dbReference type="Gene3D" id="1.10.530.10">
    <property type="match status" value="1"/>
</dbReference>
<reference evidence="6" key="2">
    <citation type="submission" date="2015-04" db="EMBL/GenBank/DDBJ databases">
        <title>The complete genome sequence of Erythrobacter sp. s21-N3.</title>
        <authorList>
            <person name="Zhuang L."/>
            <person name="Liu Y."/>
            <person name="Shao Z."/>
        </authorList>
    </citation>
    <scope>NUCLEOTIDE SEQUENCE [LARGE SCALE GENOMIC DNA]</scope>
    <source>
        <strain evidence="6">s21-N3</strain>
    </source>
</reference>
<dbReference type="KEGG" id="ery:CP97_00715"/>
<sequence length="197" mass="21605">MNEMTAPKRLTRLAIAFAGLIVTAFHPASAQEFSLFEHAIMQPKGEEVSVRQHLPAVYKSNRADVSYREGLYMAAIAEAERQYGLPTNLLRALIWTESRFNPMAVSPAGAAGLAQLMPGTARELGVRNRHDPIASINGGARYLRDMLKRFEAVHLALAAYNAGPGAVSRSQGIPKNGETPQYVRTVLARWRAIGTYN</sequence>
<dbReference type="SUPFAM" id="SSF53955">
    <property type="entry name" value="Lysozyme-like"/>
    <property type="match status" value="1"/>
</dbReference>
<accession>A0A0H4VJ70</accession>
<reference evidence="5 6" key="1">
    <citation type="journal article" date="2015" name="Int. J. Syst. Evol. Microbiol.">
        <title>Erythrobacter atlanticus sp. nov., a bacterium from ocean sediment able to degrade polycyclic aromatic hydrocarbons.</title>
        <authorList>
            <person name="Zhuang L."/>
            <person name="Liu Y."/>
            <person name="Wang L."/>
            <person name="Wang W."/>
            <person name="Shao Z."/>
        </authorList>
    </citation>
    <scope>NUCLEOTIDE SEQUENCE [LARGE SCALE GENOMIC DNA]</scope>
    <source>
        <strain evidence="6">s21-N3</strain>
    </source>
</reference>
<dbReference type="STRING" id="1648404.CP97_00715"/>
<dbReference type="EMBL" id="CP011310">
    <property type="protein sequence ID" value="AKQ43019.2"/>
    <property type="molecule type" value="Genomic_DNA"/>
</dbReference>
<dbReference type="InterPro" id="IPR008258">
    <property type="entry name" value="Transglycosylase_SLT_dom_1"/>
</dbReference>
<comment type="similarity">
    <text evidence="2">Belongs to the virb1 family.</text>
</comment>
<organism evidence="5 6">
    <name type="scientific">Aurantiacibacter atlanticus</name>
    <dbReference type="NCBI Taxonomy" id="1648404"/>
    <lineage>
        <taxon>Bacteria</taxon>
        <taxon>Pseudomonadati</taxon>
        <taxon>Pseudomonadota</taxon>
        <taxon>Alphaproteobacteria</taxon>
        <taxon>Sphingomonadales</taxon>
        <taxon>Erythrobacteraceae</taxon>
        <taxon>Aurantiacibacter</taxon>
    </lineage>
</organism>
<dbReference type="Pfam" id="PF01464">
    <property type="entry name" value="SLT"/>
    <property type="match status" value="1"/>
</dbReference>
<protein>
    <submittedName>
        <fullName evidence="5">Soluble lytic murein transglycosylase</fullName>
    </submittedName>
</protein>
<evidence type="ECO:0000256" key="1">
    <source>
        <dbReference type="ARBA" id="ARBA00007734"/>
    </source>
</evidence>
<feature type="domain" description="Transglycosylase SLT" evidence="4">
    <location>
        <begin position="76"/>
        <end position="178"/>
    </location>
</feature>
<keyword evidence="6" id="KW-1185">Reference proteome</keyword>
<keyword evidence="3" id="KW-0732">Signal</keyword>
<dbReference type="InterPro" id="IPR023346">
    <property type="entry name" value="Lysozyme-like_dom_sf"/>
</dbReference>
<name>A0A0H4VJ70_9SPHN</name>
<dbReference type="PANTHER" id="PTHR37423">
    <property type="entry name" value="SOLUBLE LYTIC MUREIN TRANSGLYCOSYLASE-RELATED"/>
    <property type="match status" value="1"/>
</dbReference>